<dbReference type="CDD" id="cd05301">
    <property type="entry name" value="GDH"/>
    <property type="match status" value="1"/>
</dbReference>
<protein>
    <submittedName>
        <fullName evidence="7">Glyoxylate reductase</fullName>
    </submittedName>
</protein>
<dbReference type="InterPro" id="IPR029753">
    <property type="entry name" value="D-isomer_DH_CS"/>
</dbReference>
<dbReference type="STRING" id="28034.BFX07_08000"/>
<dbReference type="Pfam" id="PF02826">
    <property type="entry name" value="2-Hacid_dh_C"/>
    <property type="match status" value="1"/>
</dbReference>
<accession>A0A1W1W6A9</accession>
<dbReference type="InterPro" id="IPR006139">
    <property type="entry name" value="D-isomer_2_OHA_DH_cat_dom"/>
</dbReference>
<evidence type="ECO:0000313" key="8">
    <source>
        <dbReference type="Proteomes" id="UP000192660"/>
    </source>
</evidence>
<evidence type="ECO:0000256" key="1">
    <source>
        <dbReference type="ARBA" id="ARBA00005854"/>
    </source>
</evidence>
<dbReference type="PROSITE" id="PS00670">
    <property type="entry name" value="D_2_HYDROXYACID_DH_2"/>
    <property type="match status" value="1"/>
</dbReference>
<evidence type="ECO:0000256" key="2">
    <source>
        <dbReference type="ARBA" id="ARBA00023002"/>
    </source>
</evidence>
<dbReference type="EMBL" id="FWWY01000001">
    <property type="protein sequence ID" value="SMC01659.1"/>
    <property type="molecule type" value="Genomic_DNA"/>
</dbReference>
<dbReference type="SUPFAM" id="SSF51735">
    <property type="entry name" value="NAD(P)-binding Rossmann-fold domains"/>
    <property type="match status" value="1"/>
</dbReference>
<dbReference type="GO" id="GO:0005829">
    <property type="term" value="C:cytosol"/>
    <property type="evidence" value="ECO:0007669"/>
    <property type="project" value="TreeGrafter"/>
</dbReference>
<evidence type="ECO:0000259" key="5">
    <source>
        <dbReference type="Pfam" id="PF00389"/>
    </source>
</evidence>
<feature type="domain" description="D-isomer specific 2-hydroxyacid dehydrogenase catalytic" evidence="5">
    <location>
        <begin position="22"/>
        <end position="315"/>
    </location>
</feature>
<reference evidence="8" key="1">
    <citation type="submission" date="2017-04" db="EMBL/GenBank/DDBJ databases">
        <authorList>
            <person name="Varghese N."/>
            <person name="Submissions S."/>
        </authorList>
    </citation>
    <scope>NUCLEOTIDE SEQUENCE [LARGE SCALE GENOMIC DNA]</scope>
    <source>
        <strain evidence="8">DSM 9293</strain>
    </source>
</reference>
<feature type="domain" description="D-isomer specific 2-hydroxyacid dehydrogenase NAD-binding" evidence="6">
    <location>
        <begin position="110"/>
        <end position="286"/>
    </location>
</feature>
<name>A0A1W1W6A9_SULTA</name>
<proteinExistence type="inferred from homology"/>
<sequence>MQLVITGRVDPRVIQEIIARRPDLTLKVWNESGIISREQFLAWAEDADLMITMLTERVDTELLEHAPHLKIVSNMAVGFDNFDLDALEKSQVLATNTPDVLTESTAELTMALMLLVLRRLRSAEDALRQHHWTGWEPDGFLGLELYGKTLGIAGFGRIARSVVRRALAFGMRVIIFTRRALKDLPENVQQVSWEQLLESSDILSLHVPLTPQTFHLINRESLSRIKPTAILINTSRGAVIDEQALVEALRTGKLAGAGLDVFETEPLPRDSPLRALPNVTLLPHVGSATVETRLAMAQRAWHNILAYLNGQKPPDLLLPKLWSDKT</sequence>
<evidence type="ECO:0000259" key="6">
    <source>
        <dbReference type="Pfam" id="PF02826"/>
    </source>
</evidence>
<dbReference type="InterPro" id="IPR036291">
    <property type="entry name" value="NAD(P)-bd_dom_sf"/>
</dbReference>
<dbReference type="Pfam" id="PF00389">
    <property type="entry name" value="2-Hacid_dh"/>
    <property type="match status" value="1"/>
</dbReference>
<keyword evidence="2 4" id="KW-0560">Oxidoreductase</keyword>
<keyword evidence="8" id="KW-1185">Reference proteome</keyword>
<dbReference type="OrthoDB" id="9805416at2"/>
<evidence type="ECO:0000256" key="4">
    <source>
        <dbReference type="RuleBase" id="RU003719"/>
    </source>
</evidence>
<dbReference type="Proteomes" id="UP000192660">
    <property type="component" value="Unassembled WGS sequence"/>
</dbReference>
<gene>
    <name evidence="7" type="ORF">SAMN00768000_0041</name>
</gene>
<dbReference type="Gene3D" id="3.40.50.720">
    <property type="entry name" value="NAD(P)-binding Rossmann-like Domain"/>
    <property type="match status" value="2"/>
</dbReference>
<dbReference type="GO" id="GO:0030267">
    <property type="term" value="F:glyoxylate reductase (NADPH) activity"/>
    <property type="evidence" value="ECO:0007669"/>
    <property type="project" value="TreeGrafter"/>
</dbReference>
<dbReference type="GO" id="GO:0051287">
    <property type="term" value="F:NAD binding"/>
    <property type="evidence" value="ECO:0007669"/>
    <property type="project" value="InterPro"/>
</dbReference>
<keyword evidence="3" id="KW-0520">NAD</keyword>
<dbReference type="FunFam" id="3.40.50.720:FF:000203">
    <property type="entry name" value="D-3-phosphoglycerate dehydrogenase (SerA)"/>
    <property type="match status" value="1"/>
</dbReference>
<dbReference type="GO" id="GO:0016618">
    <property type="term" value="F:hydroxypyruvate reductase [NAD(P)H] activity"/>
    <property type="evidence" value="ECO:0007669"/>
    <property type="project" value="TreeGrafter"/>
</dbReference>
<evidence type="ECO:0000313" key="7">
    <source>
        <dbReference type="EMBL" id="SMC01659.1"/>
    </source>
</evidence>
<dbReference type="SUPFAM" id="SSF52283">
    <property type="entry name" value="Formate/glycerate dehydrogenase catalytic domain-like"/>
    <property type="match status" value="1"/>
</dbReference>
<dbReference type="InterPro" id="IPR050223">
    <property type="entry name" value="D-isomer_2-hydroxyacid_DH"/>
</dbReference>
<evidence type="ECO:0000256" key="3">
    <source>
        <dbReference type="ARBA" id="ARBA00023027"/>
    </source>
</evidence>
<comment type="similarity">
    <text evidence="1 4">Belongs to the D-isomer specific 2-hydroxyacid dehydrogenase family.</text>
</comment>
<organism evidence="7 8">
    <name type="scientific">Sulfobacillus thermosulfidooxidans (strain DSM 9293 / VKM B-1269 / AT-1)</name>
    <dbReference type="NCBI Taxonomy" id="929705"/>
    <lineage>
        <taxon>Bacteria</taxon>
        <taxon>Bacillati</taxon>
        <taxon>Bacillota</taxon>
        <taxon>Clostridia</taxon>
        <taxon>Eubacteriales</taxon>
        <taxon>Clostridiales Family XVII. Incertae Sedis</taxon>
        <taxon>Sulfobacillus</taxon>
    </lineage>
</organism>
<dbReference type="InterPro" id="IPR006140">
    <property type="entry name" value="D-isomer_DH_NAD-bd"/>
</dbReference>
<dbReference type="PANTHER" id="PTHR10996:SF283">
    <property type="entry name" value="GLYOXYLATE_HYDROXYPYRUVATE REDUCTASE B"/>
    <property type="match status" value="1"/>
</dbReference>
<dbReference type="AlphaFoldDB" id="A0A1W1W6A9"/>
<dbReference type="RefSeq" id="WP_084660621.1">
    <property type="nucleotide sequence ID" value="NZ_FWWY01000001.1"/>
</dbReference>
<dbReference type="PANTHER" id="PTHR10996">
    <property type="entry name" value="2-HYDROXYACID DEHYDROGENASE-RELATED"/>
    <property type="match status" value="1"/>
</dbReference>